<dbReference type="InterPro" id="IPR001810">
    <property type="entry name" value="F-box_dom"/>
</dbReference>
<dbReference type="Proteomes" id="UP000567179">
    <property type="component" value="Unassembled WGS sequence"/>
</dbReference>
<dbReference type="AlphaFoldDB" id="A0A8H5AQB1"/>
<dbReference type="CDD" id="cd09917">
    <property type="entry name" value="F-box_SF"/>
    <property type="match status" value="1"/>
</dbReference>
<dbReference type="PROSITE" id="PS50181">
    <property type="entry name" value="FBOX"/>
    <property type="match status" value="1"/>
</dbReference>
<dbReference type="InterPro" id="IPR036047">
    <property type="entry name" value="F-box-like_dom_sf"/>
</dbReference>
<protein>
    <recommendedName>
        <fullName evidence="1">F-box domain-containing protein</fullName>
    </recommendedName>
</protein>
<dbReference type="InterPro" id="IPR032675">
    <property type="entry name" value="LRR_dom_sf"/>
</dbReference>
<name>A0A8H5AQB1_9AGAR</name>
<dbReference type="EMBL" id="JAACJJ010000060">
    <property type="protein sequence ID" value="KAF5309152.1"/>
    <property type="molecule type" value="Genomic_DNA"/>
</dbReference>
<comment type="caution">
    <text evidence="2">The sequence shown here is derived from an EMBL/GenBank/DDBJ whole genome shotgun (WGS) entry which is preliminary data.</text>
</comment>
<dbReference type="SMART" id="SM00256">
    <property type="entry name" value="FBOX"/>
    <property type="match status" value="1"/>
</dbReference>
<feature type="domain" description="F-box" evidence="1">
    <location>
        <begin position="1"/>
        <end position="34"/>
    </location>
</feature>
<dbReference type="Gene3D" id="3.80.10.10">
    <property type="entry name" value="Ribonuclease Inhibitor"/>
    <property type="match status" value="1"/>
</dbReference>
<gene>
    <name evidence="2" type="ORF">D9619_012726</name>
</gene>
<accession>A0A8H5AQB1</accession>
<evidence type="ECO:0000313" key="3">
    <source>
        <dbReference type="Proteomes" id="UP000567179"/>
    </source>
</evidence>
<evidence type="ECO:0000313" key="2">
    <source>
        <dbReference type="EMBL" id="KAF5309152.1"/>
    </source>
</evidence>
<proteinExistence type="predicted"/>
<dbReference type="Pfam" id="PF12937">
    <property type="entry name" value="F-box-like"/>
    <property type="match status" value="1"/>
</dbReference>
<dbReference type="SUPFAM" id="SSF81383">
    <property type="entry name" value="F-box domain"/>
    <property type="match status" value="1"/>
</dbReference>
<keyword evidence="3" id="KW-1185">Reference proteome</keyword>
<organism evidence="2 3">
    <name type="scientific">Psilocybe cf. subviscida</name>
    <dbReference type="NCBI Taxonomy" id="2480587"/>
    <lineage>
        <taxon>Eukaryota</taxon>
        <taxon>Fungi</taxon>
        <taxon>Dikarya</taxon>
        <taxon>Basidiomycota</taxon>
        <taxon>Agaricomycotina</taxon>
        <taxon>Agaricomycetes</taxon>
        <taxon>Agaricomycetidae</taxon>
        <taxon>Agaricales</taxon>
        <taxon>Agaricineae</taxon>
        <taxon>Strophariaceae</taxon>
        <taxon>Psilocybe</taxon>
    </lineage>
</organism>
<sequence length="377" mass="43497">MSHFILPTEVLPHIFEELACNDLRAVSLVSRAFRHEGQRIIFRHARGLVLGPDVQSTGARFLDTIVNSPYRLPLSVHSLQIHLRMYQISDRHKVTLVRKLERALVLLVNLKTLRVLGSIFPLPHPLNPIMHTLLKCTFQLHSFEWEFSDGDELLTSKFIRQQRKIRDLAFTGASKLDNQHVFEGLGHQLESFSGEIGFIASVMKGVDVFKGSSPLKCLRTTRSGHQYVVGNEFLPLTVLSYVLSSVRILHFTHDAFCVGLRLIDLAKFLRKLTLLWFKIQYLREVNEEFYDALQQLSKLQILILQIPHMNYIALDAIAETVFSYCPNLRYMDVQSLWNFSERYTRTPGETGSCQSQTLTSNEEEYSWALRHHFITDN</sequence>
<reference evidence="2 3" key="1">
    <citation type="journal article" date="2020" name="ISME J.">
        <title>Uncovering the hidden diversity of litter-decomposition mechanisms in mushroom-forming fungi.</title>
        <authorList>
            <person name="Floudas D."/>
            <person name="Bentzer J."/>
            <person name="Ahren D."/>
            <person name="Johansson T."/>
            <person name="Persson P."/>
            <person name="Tunlid A."/>
        </authorList>
    </citation>
    <scope>NUCLEOTIDE SEQUENCE [LARGE SCALE GENOMIC DNA]</scope>
    <source>
        <strain evidence="2 3">CBS 101986</strain>
    </source>
</reference>
<evidence type="ECO:0000259" key="1">
    <source>
        <dbReference type="PROSITE" id="PS50181"/>
    </source>
</evidence>